<name>A0ABS7Z535_9SPHI</name>
<reference evidence="1" key="1">
    <citation type="submission" date="2020-10" db="EMBL/GenBank/DDBJ databases">
        <authorList>
            <person name="Lu T."/>
            <person name="Wang Q."/>
            <person name="Han X."/>
        </authorList>
    </citation>
    <scope>NUCLEOTIDE SEQUENCE</scope>
    <source>
        <strain evidence="1">WQ 366</strain>
    </source>
</reference>
<organism evidence="1 2">
    <name type="scientific">Sphingobacterium bovistauri</name>
    <dbReference type="NCBI Taxonomy" id="2781959"/>
    <lineage>
        <taxon>Bacteria</taxon>
        <taxon>Pseudomonadati</taxon>
        <taxon>Bacteroidota</taxon>
        <taxon>Sphingobacteriia</taxon>
        <taxon>Sphingobacteriales</taxon>
        <taxon>Sphingobacteriaceae</taxon>
        <taxon>Sphingobacterium</taxon>
    </lineage>
</organism>
<dbReference type="RefSeq" id="WP_225552808.1">
    <property type="nucleotide sequence ID" value="NZ_JADEYP010000013.1"/>
</dbReference>
<proteinExistence type="predicted"/>
<accession>A0ABS7Z535</accession>
<evidence type="ECO:0000313" key="1">
    <source>
        <dbReference type="EMBL" id="MCA5005254.1"/>
    </source>
</evidence>
<protein>
    <submittedName>
        <fullName evidence="1">Uncharacterized protein</fullName>
    </submittedName>
</protein>
<comment type="caution">
    <text evidence="1">The sequence shown here is derived from an EMBL/GenBank/DDBJ whole genome shotgun (WGS) entry which is preliminary data.</text>
</comment>
<dbReference type="EMBL" id="JADEYP010000013">
    <property type="protein sequence ID" value="MCA5005254.1"/>
    <property type="molecule type" value="Genomic_DNA"/>
</dbReference>
<sequence length="252" mass="29793">MNEELIQCDNHYLQAFSIVCKHLSKKSENLGFHEVEIGAYRPEAWCDACNERWQLQNDTETEREKWEDACDFKIVCVLCYDAIKAKNELAPTFDLDVFTLNEIVNLLDQKNTSIKENFVFPHFLSQLYLNILSKQNTQLIAIECQLLSLDDAIKINNSSQKKDEWIFATSIEVEYWSFTSDNHIMYYEQIENNVIAKKIEITFEEWLKFAFLLKKLDFIQQKYLVTVSLQKALQQRLQMINPKLTTYFKDII</sequence>
<keyword evidence="2" id="KW-1185">Reference proteome</keyword>
<evidence type="ECO:0000313" key="2">
    <source>
        <dbReference type="Proteomes" id="UP001165302"/>
    </source>
</evidence>
<dbReference type="Proteomes" id="UP001165302">
    <property type="component" value="Unassembled WGS sequence"/>
</dbReference>
<gene>
    <name evidence="1" type="ORF">IPZ78_08825</name>
</gene>